<proteinExistence type="predicted"/>
<evidence type="ECO:0008006" key="3">
    <source>
        <dbReference type="Google" id="ProtNLM"/>
    </source>
</evidence>
<dbReference type="EMBL" id="JAEQNB010000006">
    <property type="protein sequence ID" value="MBL0388501.1"/>
    <property type="molecule type" value="Genomic_DNA"/>
</dbReference>
<dbReference type="InterPro" id="IPR025681">
    <property type="entry name" value="COOH-NH2_lig"/>
</dbReference>
<evidence type="ECO:0000313" key="1">
    <source>
        <dbReference type="EMBL" id="MBL0388501.1"/>
    </source>
</evidence>
<evidence type="ECO:0000313" key="2">
    <source>
        <dbReference type="Proteomes" id="UP000602284"/>
    </source>
</evidence>
<accession>A0ABS1JDZ4</accession>
<gene>
    <name evidence="1" type="ORF">JJB07_18010</name>
</gene>
<comment type="caution">
    <text evidence="1">The sequence shown here is derived from an EMBL/GenBank/DDBJ whole genome shotgun (WGS) entry which is preliminary data.</text>
</comment>
<organism evidence="1 2">
    <name type="scientific">Tumebacillus amylolyticus</name>
    <dbReference type="NCBI Taxonomy" id="2801339"/>
    <lineage>
        <taxon>Bacteria</taxon>
        <taxon>Bacillati</taxon>
        <taxon>Bacillota</taxon>
        <taxon>Bacilli</taxon>
        <taxon>Bacillales</taxon>
        <taxon>Alicyclobacillaceae</taxon>
        <taxon>Tumebacillus</taxon>
    </lineage>
</organism>
<reference evidence="1 2" key="1">
    <citation type="submission" date="2021-01" db="EMBL/GenBank/DDBJ databases">
        <title>Tumebacillus sp. strain ITR2 16S ribosomal RNA gene Genome sequencing and assembly.</title>
        <authorList>
            <person name="Kang M."/>
        </authorList>
    </citation>
    <scope>NUCLEOTIDE SEQUENCE [LARGE SCALE GENOMIC DNA]</scope>
    <source>
        <strain evidence="1 2">ITR2</strain>
    </source>
</reference>
<dbReference type="Pfam" id="PF14395">
    <property type="entry name" value="COOH-NH2_lig"/>
    <property type="match status" value="1"/>
</dbReference>
<name>A0ABS1JDZ4_9BACL</name>
<sequence>MGYLLLHSGQPSAKRLLRRVVECTGVEDLNPVASHDVVIRFGNTNGDDNRAAWTLNPRQAILNTAPRKKMLRILKQNGVYTPSVNMEGGAELPSDVVLENGNRVKLIRYYRVPIFDLQPIGVYRADSKDVWLESRVSQTKDRFQEVPFDEDVYATRAVRLALRALHALGLDFGLVTLAITARDRTICLNVNPAPILHGRMLEQFEEAINAFITRDSSEQIDWERNGRYGRVLKMGTDLEFMLRSAQGRMVMASKFLPRSGRVGCDDRSLAQDGERFPLAEVRPDPATNPEELITNIRETLTDAQKLIRPRNIQWLAGSMPFKNFPLGGHIHFSDLPFSSRLVKVFDTYLGLPVMMIEANTTAAKRRPKYGFLGDVRFKSHGGFEYRTPGSWLVSPEIALAVSALAYVVAVHHRDLREDLFVSPRKQRQFYLADKRELNADFQRIWQQIESTSTYRRYQGALRIFPEMVRQGISWDEAVDIRRSWGLPVEKAPEPRAVVPVSKRNAKKRGRNS</sequence>
<keyword evidence="2" id="KW-1185">Reference proteome</keyword>
<protein>
    <recommendedName>
        <fullName evidence="3">Phage phiEco32-like COOH-NH2 ligase-type 2</fullName>
    </recommendedName>
</protein>
<dbReference type="Proteomes" id="UP000602284">
    <property type="component" value="Unassembled WGS sequence"/>
</dbReference>
<dbReference type="RefSeq" id="WP_201637458.1">
    <property type="nucleotide sequence ID" value="NZ_JAEQNB010000006.1"/>
</dbReference>